<dbReference type="InterPro" id="IPR050883">
    <property type="entry name" value="PNGase"/>
</dbReference>
<dbReference type="GO" id="GO:0005829">
    <property type="term" value="C:cytosol"/>
    <property type="evidence" value="ECO:0007669"/>
    <property type="project" value="TreeGrafter"/>
</dbReference>
<dbReference type="PANTHER" id="PTHR12143">
    <property type="entry name" value="PEPTIDE N-GLYCANASE PNGASE -RELATED"/>
    <property type="match status" value="1"/>
</dbReference>
<proteinExistence type="inferred from homology"/>
<evidence type="ECO:0000256" key="2">
    <source>
        <dbReference type="ARBA" id="ARBA00009320"/>
    </source>
</evidence>
<dbReference type="FunFam" id="1.20.1050.60:FF:000002">
    <property type="entry name" value="Glycosyl hydrolase family 92"/>
    <property type="match status" value="1"/>
</dbReference>
<reference evidence="8 9" key="1">
    <citation type="journal article" date="2016" name="Genome Announc.">
        <title>Draft Whole-Genome Sequence of Trichoderma gamsii T6085, a Promising Biocontrol Agent of Fusarium Head Blight on Wheat.</title>
        <authorList>
            <person name="Baroncelli R."/>
            <person name="Zapparata A."/>
            <person name="Piaggeschi G."/>
            <person name="Sarrocco S."/>
            <person name="Vannacci G."/>
        </authorList>
    </citation>
    <scope>NUCLEOTIDE SEQUENCE [LARGE SCALE GENOMIC DNA]</scope>
    <source>
        <strain evidence="8 9">T6085</strain>
    </source>
</reference>
<dbReference type="InterPro" id="IPR043131">
    <property type="entry name" value="BCAT-like_N"/>
</dbReference>
<dbReference type="Gene3D" id="3.20.10.10">
    <property type="entry name" value="D-amino Acid Aminotransferase, subunit A, domain 2"/>
    <property type="match status" value="1"/>
</dbReference>
<feature type="domain" description="Glycosyl hydrolase family 92 N-terminal" evidence="7">
    <location>
        <begin position="412"/>
        <end position="683"/>
    </location>
</feature>
<dbReference type="Pfam" id="PF07971">
    <property type="entry name" value="Glyco_hydro_92"/>
    <property type="match status" value="1"/>
</dbReference>
<feature type="compositionally biased region" description="Polar residues" evidence="5">
    <location>
        <begin position="636"/>
        <end position="648"/>
    </location>
</feature>
<dbReference type="Gene3D" id="1.20.1050.60">
    <property type="entry name" value="alpha-1,2-mannosidase"/>
    <property type="match status" value="1"/>
</dbReference>
<dbReference type="GO" id="GO:0005975">
    <property type="term" value="P:carbohydrate metabolic process"/>
    <property type="evidence" value="ECO:0007669"/>
    <property type="project" value="InterPro"/>
</dbReference>
<evidence type="ECO:0000313" key="8">
    <source>
        <dbReference type="EMBL" id="PON23349.1"/>
    </source>
</evidence>
<dbReference type="NCBIfam" id="TIGR01180">
    <property type="entry name" value="aman2_put"/>
    <property type="match status" value="1"/>
</dbReference>
<dbReference type="Proteomes" id="UP000054821">
    <property type="component" value="Unassembled WGS sequence"/>
</dbReference>
<organism evidence="8 9">
    <name type="scientific">Trichoderma gamsii</name>
    <dbReference type="NCBI Taxonomy" id="398673"/>
    <lineage>
        <taxon>Eukaryota</taxon>
        <taxon>Fungi</taxon>
        <taxon>Dikarya</taxon>
        <taxon>Ascomycota</taxon>
        <taxon>Pezizomycotina</taxon>
        <taxon>Sordariomycetes</taxon>
        <taxon>Hypocreomycetidae</taxon>
        <taxon>Hypocreales</taxon>
        <taxon>Hypocreaceae</taxon>
        <taxon>Trichoderma</taxon>
    </lineage>
</organism>
<dbReference type="Pfam" id="PF01063">
    <property type="entry name" value="Aminotran_4"/>
    <property type="match status" value="1"/>
</dbReference>
<dbReference type="Gene3D" id="3.30.2080.10">
    <property type="entry name" value="GH92 mannosidase domain"/>
    <property type="match status" value="1"/>
</dbReference>
<evidence type="ECO:0000259" key="7">
    <source>
        <dbReference type="Pfam" id="PF17678"/>
    </source>
</evidence>
<sequence>MAPQQNHDKFGYPKLLNKSNDAAATVNVPIKPLHDPQTNCTEQMMIWQWDEATGWEAPEIRPYGPLPIMPSASVLQYATECFEGIKIYRGYDDRLRVFRLQLNCERMLKSSLRVGLPSFDIAHLESIIMQYGALQAEKWLPSGQTGQTLYLRPTHIGTTAALGVQRPRQSLIYIIATLLPGFSTKGNGMRLLTSPADTARAWPGGFGNRKLGGNYGPTLPAHDAALQAGFDQILWLFGPEGFVTEAGASNFFVVWKTKQGDIELVTAGLDNGTILEGVTRYSVLDLVRSNRNQQSVWQYEGKSLPPLTAVERDFSINEIQDAVEEGRLIEAFAAGTAYFIAPAEIIHHRGKDIHIPLPSAESASIFKFPSDSVATAAQSRIVTMFGWMTLGVFAQTLSAFAVPTQDEDLSVYVNPFIGTAGPDGTGANSGDTFPGVSLPFGVVKLGPDTTEMNPSTNAFAGYTPDGNVTAFTCFHECGIGGASKYGVVGHMPLTTLAGINVLDNTTYQQPRVSMDRAAVGYYRSDLANGVTVELTASNHAGFFQYTYPENTDRIILLDVSHNLPSLAEFIKSQSYSNGQIEVTNGGRRVRGWGVWRGGWGGTGINWGVGKFSSAHQNWQYFSGPWNAPDNPPSPSTPVTWGNASTNPHGVQGGPDGDDSGDRVGAVFKFPAKTTVVKSKTGVSFISVEKACAFQKEIPSWTLNDTVKATKKVWNDDVFSKISIQEPSKNETRLTLFYSALYRMHQMPSDRTGENPIWNSTEPYYDDYYTLWDTFRCLNSFYLLVQPQRGVGMIRSLIDIWRHVGFMPDGRSGNHNGKVQGGSNADNVLADAYVKGFTDGIDWNDGYRAVWTDAEVVPPPNNDPEDSTCTDNQGRCGLPDWINLGYVSTTFSSSISRTVEYSLNDFSVSQIAKGIAPNNYQKYLNRSGNWKNLWNPAINQYNTSGFLGPRNANGTMITIAPQDESYTTEGLPWEYTWTVPFDMQSLIEKMGGADATEKRLDIMFVPDLRTTDLGVGVGSGTTLFNPGNEPSFGTPFLYNYLPGRQYKAVNQSRVNIDENYFTGSNGLPGNSDAGAMDSWMLWQMLGLYPVVTQPVYLILAPWFEDISVSVGGSYTLRIKAQGLSNTSFFVQSLKVNGKPWSKSWLEHSDIAKGGLLEFVLGPEPKSWDTGDVPPSPGHQ</sequence>
<comment type="caution">
    <text evidence="8">The sequence shown here is derived from an EMBL/GenBank/DDBJ whole genome shotgun (WGS) entry which is preliminary data.</text>
</comment>
<keyword evidence="8" id="KW-0378">Hydrolase</keyword>
<dbReference type="SUPFAM" id="SSF48208">
    <property type="entry name" value="Six-hairpin glycosidases"/>
    <property type="match status" value="1"/>
</dbReference>
<dbReference type="RefSeq" id="XP_024405088.1">
    <property type="nucleotide sequence ID" value="XM_024550193.1"/>
</dbReference>
<gene>
    <name evidence="8" type="ORF">TGAM01_v207876</name>
</gene>
<dbReference type="InterPro" id="IPR008928">
    <property type="entry name" value="6-hairpin_glycosidase_sf"/>
</dbReference>
<evidence type="ECO:0000313" key="9">
    <source>
        <dbReference type="Proteomes" id="UP000054821"/>
    </source>
</evidence>
<dbReference type="Pfam" id="PF17678">
    <property type="entry name" value="Glyco_hydro_92N"/>
    <property type="match status" value="1"/>
</dbReference>
<dbReference type="EMBL" id="JPDN02000030">
    <property type="protein sequence ID" value="PON23349.1"/>
    <property type="molecule type" value="Genomic_DNA"/>
</dbReference>
<dbReference type="Gene3D" id="1.20.1610.10">
    <property type="entry name" value="alpha-1,2-mannosidases domains"/>
    <property type="match status" value="1"/>
</dbReference>
<dbReference type="InterPro" id="IPR012939">
    <property type="entry name" value="Glyco_hydro_92"/>
</dbReference>
<protein>
    <submittedName>
        <fullName evidence="8">Glycosyl hydrolase</fullName>
    </submittedName>
</protein>
<feature type="domain" description="Glycosyl hydrolase family 92" evidence="6">
    <location>
        <begin position="693"/>
        <end position="1160"/>
    </location>
</feature>
<dbReference type="InterPro" id="IPR018300">
    <property type="entry name" value="Aminotrans_IV_CS"/>
</dbReference>
<dbReference type="InterPro" id="IPR036038">
    <property type="entry name" value="Aminotransferase-like"/>
</dbReference>
<dbReference type="SUPFAM" id="SSF56752">
    <property type="entry name" value="D-aminoacid aminotransferase-like PLP-dependent enzymes"/>
    <property type="match status" value="1"/>
</dbReference>
<feature type="region of interest" description="Disordered" evidence="5">
    <location>
        <begin position="628"/>
        <end position="659"/>
    </location>
</feature>
<dbReference type="GO" id="GO:0030246">
    <property type="term" value="F:carbohydrate binding"/>
    <property type="evidence" value="ECO:0007669"/>
    <property type="project" value="InterPro"/>
</dbReference>
<dbReference type="GeneID" id="29985345"/>
<dbReference type="PANTHER" id="PTHR12143:SF27">
    <property type="entry name" value="ALPHA-1,2-MANNOSIDASE FAMILY PROTEIN (AFU_ORTHOLOGUE AFUA_5G10520)"/>
    <property type="match status" value="1"/>
</dbReference>
<comment type="similarity">
    <text evidence="2">Belongs to the class-IV pyridoxal-phosphate-dependent aminotransferase family.</text>
</comment>
<comment type="cofactor">
    <cofactor evidence="1 4">
        <name>pyridoxal 5'-phosphate</name>
        <dbReference type="ChEBI" id="CHEBI:597326"/>
    </cofactor>
</comment>
<dbReference type="PROSITE" id="PS00770">
    <property type="entry name" value="AA_TRANSFER_CLASS_4"/>
    <property type="match status" value="1"/>
</dbReference>
<name>A0A2P4ZGC9_9HYPO</name>
<evidence type="ECO:0000259" key="6">
    <source>
        <dbReference type="Pfam" id="PF07971"/>
    </source>
</evidence>
<dbReference type="Gene3D" id="2.70.98.10">
    <property type="match status" value="1"/>
</dbReference>
<dbReference type="STRING" id="398673.A0A2P4ZGC9"/>
<dbReference type="Gene3D" id="3.30.470.10">
    <property type="match status" value="1"/>
</dbReference>
<keyword evidence="3 4" id="KW-0663">Pyridoxal phosphate</keyword>
<dbReference type="InterPro" id="IPR043132">
    <property type="entry name" value="BCAT-like_C"/>
</dbReference>
<evidence type="ECO:0000256" key="4">
    <source>
        <dbReference type="RuleBase" id="RU004516"/>
    </source>
</evidence>
<dbReference type="InterPro" id="IPR014718">
    <property type="entry name" value="GH-type_carb-bd"/>
</dbReference>
<dbReference type="FunFam" id="3.30.2080.10:FF:000001">
    <property type="entry name" value="Alpha-1,2-mannosidase subfamily"/>
    <property type="match status" value="1"/>
</dbReference>
<evidence type="ECO:0000256" key="5">
    <source>
        <dbReference type="SAM" id="MobiDB-lite"/>
    </source>
</evidence>
<dbReference type="GO" id="GO:0005634">
    <property type="term" value="C:nucleus"/>
    <property type="evidence" value="ECO:0007669"/>
    <property type="project" value="TreeGrafter"/>
</dbReference>
<keyword evidence="9" id="KW-1185">Reference proteome</keyword>
<dbReference type="InterPro" id="IPR001544">
    <property type="entry name" value="Aminotrans_IV"/>
</dbReference>
<dbReference type="InterPro" id="IPR041371">
    <property type="entry name" value="GH92_N"/>
</dbReference>
<dbReference type="GO" id="GO:0006516">
    <property type="term" value="P:glycoprotein catabolic process"/>
    <property type="evidence" value="ECO:0007669"/>
    <property type="project" value="TreeGrafter"/>
</dbReference>
<evidence type="ECO:0000256" key="3">
    <source>
        <dbReference type="ARBA" id="ARBA00022898"/>
    </source>
</evidence>
<accession>A0A2P4ZGC9</accession>
<evidence type="ECO:0000256" key="1">
    <source>
        <dbReference type="ARBA" id="ARBA00001933"/>
    </source>
</evidence>
<dbReference type="GO" id="GO:0000224">
    <property type="term" value="F:peptide-N4-(N-acetyl-beta-glucosaminyl)asparagine amidase activity"/>
    <property type="evidence" value="ECO:0007669"/>
    <property type="project" value="TreeGrafter"/>
</dbReference>
<dbReference type="AlphaFoldDB" id="A0A2P4ZGC9"/>
<dbReference type="InterPro" id="IPR005887">
    <property type="entry name" value="GH92_a_mannosidase_put"/>
</dbReference>